<dbReference type="GO" id="GO:0010508">
    <property type="term" value="P:positive regulation of autophagy"/>
    <property type="evidence" value="ECO:0007669"/>
    <property type="project" value="TreeGrafter"/>
</dbReference>
<feature type="compositionally biased region" description="Polar residues" evidence="1">
    <location>
        <begin position="471"/>
        <end position="496"/>
    </location>
</feature>
<feature type="compositionally biased region" description="Low complexity" evidence="1">
    <location>
        <begin position="530"/>
        <end position="549"/>
    </location>
</feature>
<dbReference type="Pfam" id="PF12257">
    <property type="entry name" value="IML1"/>
    <property type="match status" value="1"/>
</dbReference>
<feature type="region of interest" description="Disordered" evidence="1">
    <location>
        <begin position="527"/>
        <end position="549"/>
    </location>
</feature>
<dbReference type="GO" id="GO:0005765">
    <property type="term" value="C:lysosomal membrane"/>
    <property type="evidence" value="ECO:0007669"/>
    <property type="project" value="TreeGrafter"/>
</dbReference>
<dbReference type="GO" id="GO:1904262">
    <property type="term" value="P:negative regulation of TORC1 signaling"/>
    <property type="evidence" value="ECO:0007669"/>
    <property type="project" value="TreeGrafter"/>
</dbReference>
<feature type="compositionally biased region" description="Basic and acidic residues" evidence="1">
    <location>
        <begin position="1050"/>
        <end position="1062"/>
    </location>
</feature>
<sequence length="1521" mass="176151">MEEEVIISEKDCPGLKIGDVIEIYTPEDDFSHLLLQVKSFAEEKDYQQKDKPTVSIEQSIAATFQLRTYGDVIVNIVDPRVVTLDSVEVFFKDQYLSRSDMWRMKKILTRSCVYLHKKIEINGIRCNVFEMWAQGERVASGYVDEDTKIVYRSTSSMVYLFLQMSSEMWDFDINGDLYFEKAVNGFLANLFEKWKRFNCNHDVTIVLFSRTFYDAKSIDEFPEYMKECLQQDYKGRFYEDFYRVPVQNERYDDWSSILILLKKLFNQYEKEVLRYHERASQKIPRAFNSTSSQGNFLEVLNMSLNVFEKHYMDRSFDRTGQLSVVISPGVGVFEVDFDLTNITKQRIIDNGIGSDLVCLGEQPLHAVPLFKFNHRQAVINLRDTVDIYNMPHWINLSFYSSAKQTNFPMFVPRIKMPNILLEFEKNKKNKLLQRSPSRDSNGKSNRNMHSFINYDEYDNLVFKPPSHSMNTTYTCQPSRRKFSVTSPSTKLENTRFQPRRASDTLNEKSANINEDLIYTHRNVSETISIPSPKNSLNVPSSNLSSSIESKSTRDIKLRLESQDDLVLRGCHGSPSGLSTTTKPKALINPFDPSHLSIKLTSNRRRWTHVFPLGPTGIFMQQHHYQAVPQNTASTLLPSDAYANPAFRKASVGEHSESSESGRRYPSGSHIIKSSDFTSQNYERKTSPKGLLNTSFLHNDFSKTKGFNRTSSILTADPHTDKSLTWAWGATGEQEWTPAITTGVDWKSLVAPACLPITTDFFPDSISLQNDYVTSCYNVSLEDYGSDLSQRRSYRGDEDSRLRCALTIAEVYQELICQRLQQGFQIILDPKCLQQSQSYPQGAVQFDKKFANKQKTMLSIGRIFHSLELENSEVKVTQYRPRHPYQTCKIHYCYRFRAPDDETYGVSWVDFASEKLENYNWSYLDSYICLRGEEEYKLMESLKFWRFRLLLLPSMISITKKITESISVPVNDKPVETHCDLYSPLSQNDFINFEEGFLKFIEMVNRIRRPPTSAKKWRKAERVNHDPPARRFSFGHSSFVPNNKLESHFRDRIGSTTDHDRPKPKVLGKNSLEKVRDDIANLPVSKLQQEAIAKSPSEKQSEPINESKKLKINSQKKEIIEYMKTSDFYFLNKQGGLPMNTFISAEAVVWAMECIDGVDYEEQAVSLFQEALQEHLICHASGDFSHSFKFGFYLYFIVDKNTTIQNVDLEMFKREWFEVELNMHNNFYTKDFDTEVEEAGFVTTKPKYIKNKLMRSIHDFSELNYNKTILDLDSGGKNDRAEWVHVKYSSVYDPGQAFEMILEWMVATANQIADVVQAWARKANQVGLHLMPIPSDPFALPFSGKSDPLRGPIFVTLSLACLPPLAISYLTDDNLLRFQERILYKFGFLPFCDVAHEVQRQYVHVSGSLFVLIPNRKLSQGEQNKVVDDVCCGAHEEYITRHFSGIKQTENHSEQNKIGFLWSWNYMITKRWKTPATGDETFQRRVLKDFRLFCANDEDRLRSFWDAYEIESKDDNDSMPFI</sequence>
<dbReference type="Proteomes" id="UP000285301">
    <property type="component" value="Unassembled WGS sequence"/>
</dbReference>
<dbReference type="PANTHER" id="PTHR13179:SF8">
    <property type="entry name" value="GATOR COMPLEX PROTEIN DEPDC5"/>
    <property type="match status" value="1"/>
</dbReference>
<dbReference type="InterPro" id="IPR036388">
    <property type="entry name" value="WH-like_DNA-bd_sf"/>
</dbReference>
<reference evidence="3 4" key="1">
    <citation type="journal article" date="2018" name="Gigascience">
        <title>Genomes of trombidid mites reveal novel predicted allergens and laterally-transferred genes associated with secondary metabolism.</title>
        <authorList>
            <person name="Dong X."/>
            <person name="Chaisiri K."/>
            <person name="Xia D."/>
            <person name="Armstrong S.D."/>
            <person name="Fang Y."/>
            <person name="Donnelly M.J."/>
            <person name="Kadowaki T."/>
            <person name="McGarry J.W."/>
            <person name="Darby A.C."/>
            <person name="Makepeace B.L."/>
        </authorList>
    </citation>
    <scope>NUCLEOTIDE SEQUENCE [LARGE SCALE GENOMIC DNA]</scope>
    <source>
        <strain evidence="3">UoL-WK</strain>
    </source>
</reference>
<dbReference type="STRING" id="1965070.A0A443RMN5"/>
<organism evidence="3 4">
    <name type="scientific">Dinothrombium tinctorium</name>
    <dbReference type="NCBI Taxonomy" id="1965070"/>
    <lineage>
        <taxon>Eukaryota</taxon>
        <taxon>Metazoa</taxon>
        <taxon>Ecdysozoa</taxon>
        <taxon>Arthropoda</taxon>
        <taxon>Chelicerata</taxon>
        <taxon>Arachnida</taxon>
        <taxon>Acari</taxon>
        <taxon>Acariformes</taxon>
        <taxon>Trombidiformes</taxon>
        <taxon>Prostigmata</taxon>
        <taxon>Anystina</taxon>
        <taxon>Parasitengona</taxon>
        <taxon>Trombidioidea</taxon>
        <taxon>Trombidiidae</taxon>
        <taxon>Dinothrombium</taxon>
    </lineage>
</organism>
<dbReference type="EMBL" id="NCKU01000216">
    <property type="protein sequence ID" value="RWS16531.1"/>
    <property type="molecule type" value="Genomic_DNA"/>
</dbReference>
<dbReference type="InterPro" id="IPR036390">
    <property type="entry name" value="WH_DNA-bd_sf"/>
</dbReference>
<dbReference type="Pfam" id="PF19418">
    <property type="entry name" value="DEPDC5_CTD"/>
    <property type="match status" value="1"/>
</dbReference>
<dbReference type="InterPro" id="IPR048255">
    <property type="entry name" value="IML1_N"/>
</dbReference>
<evidence type="ECO:0000313" key="3">
    <source>
        <dbReference type="EMBL" id="RWS16531.1"/>
    </source>
</evidence>
<dbReference type="InterPro" id="IPR000591">
    <property type="entry name" value="DEP_dom"/>
</dbReference>
<proteinExistence type="predicted"/>
<gene>
    <name evidence="3" type="ORF">B4U79_12062</name>
</gene>
<comment type="caution">
    <text evidence="3">The sequence shown here is derived from an EMBL/GenBank/DDBJ whole genome shotgun (WGS) entry which is preliminary data.</text>
</comment>
<dbReference type="OrthoDB" id="39497at2759"/>
<dbReference type="InterPro" id="IPR027244">
    <property type="entry name" value="IML1"/>
</dbReference>
<dbReference type="GO" id="GO:0034198">
    <property type="term" value="P:cellular response to amino acid starvation"/>
    <property type="evidence" value="ECO:0007669"/>
    <property type="project" value="TreeGrafter"/>
</dbReference>
<name>A0A443RMN5_9ACAR</name>
<feature type="region of interest" description="Disordered" evidence="1">
    <location>
        <begin position="471"/>
        <end position="504"/>
    </location>
</feature>
<dbReference type="GO" id="GO:1990130">
    <property type="term" value="C:GATOR1 complex"/>
    <property type="evidence" value="ECO:0007669"/>
    <property type="project" value="TreeGrafter"/>
</dbReference>
<dbReference type="GO" id="GO:0035556">
    <property type="term" value="P:intracellular signal transduction"/>
    <property type="evidence" value="ECO:0007669"/>
    <property type="project" value="InterPro"/>
</dbReference>
<dbReference type="Pfam" id="PF23013">
    <property type="entry name" value="IML1_N"/>
    <property type="match status" value="1"/>
</dbReference>
<evidence type="ECO:0000313" key="4">
    <source>
        <dbReference type="Proteomes" id="UP000285301"/>
    </source>
</evidence>
<feature type="compositionally biased region" description="Basic and acidic residues" evidence="1">
    <location>
        <begin position="650"/>
        <end position="662"/>
    </location>
</feature>
<dbReference type="SUPFAM" id="SSF46785">
    <property type="entry name" value="Winged helix' DNA-binding domain"/>
    <property type="match status" value="1"/>
</dbReference>
<dbReference type="InterPro" id="IPR055213">
    <property type="entry name" value="IML1_double_psi_beta_barrel"/>
</dbReference>
<dbReference type="PANTHER" id="PTHR13179">
    <property type="entry name" value="DEP DOMAIN CONTAINING PROTEIN 5"/>
    <property type="match status" value="1"/>
</dbReference>
<accession>A0A443RMN5</accession>
<dbReference type="Gene3D" id="1.10.10.10">
    <property type="entry name" value="Winged helix-like DNA-binding domain superfamily/Winged helix DNA-binding domain"/>
    <property type="match status" value="1"/>
</dbReference>
<feature type="domain" description="DEP" evidence="2">
    <location>
        <begin position="1139"/>
        <end position="1198"/>
    </location>
</feature>
<feature type="region of interest" description="Disordered" evidence="1">
    <location>
        <begin position="1050"/>
        <end position="1069"/>
    </location>
</feature>
<keyword evidence="4" id="KW-1185">Reference proteome</keyword>
<evidence type="ECO:0000256" key="1">
    <source>
        <dbReference type="SAM" id="MobiDB-lite"/>
    </source>
</evidence>
<protein>
    <submittedName>
        <fullName evidence="3">DEP domain-containing protein 5-like protein</fullName>
    </submittedName>
</protein>
<evidence type="ECO:0000259" key="2">
    <source>
        <dbReference type="PROSITE" id="PS50186"/>
    </source>
</evidence>
<dbReference type="InterPro" id="IPR045838">
    <property type="entry name" value="DEPDC5_CTD"/>
</dbReference>
<dbReference type="PROSITE" id="PS50186">
    <property type="entry name" value="DEP"/>
    <property type="match status" value="1"/>
</dbReference>
<feature type="region of interest" description="Disordered" evidence="1">
    <location>
        <begin position="648"/>
        <end position="685"/>
    </location>
</feature>
<dbReference type="GO" id="GO:0005096">
    <property type="term" value="F:GTPase activator activity"/>
    <property type="evidence" value="ECO:0007669"/>
    <property type="project" value="InterPro"/>
</dbReference>